<evidence type="ECO:0000313" key="2">
    <source>
        <dbReference type="Proteomes" id="UP000193335"/>
    </source>
</evidence>
<proteinExistence type="predicted"/>
<dbReference type="Proteomes" id="UP000193335">
    <property type="component" value="Unassembled WGS sequence"/>
</dbReference>
<sequence length="222" mass="24760">MWAPGIVPTRIVLTLGVSISWRLTMSGPANFIDRDAPLRLRRAAELAFPGGGMTASGLRREAVRGRLVVERIAGKDYTTLAAISRMRELCRIPAKSEISVGRLNLSPERPICEDTLNFLVRSDVRLNGPLNLRERLRSDCAETDKANKARPISKRERDALKLCFEARGMPIALSTHWPRTALWLLLHGFIQATGHDQRGNRIYRITPEGEAAWLAIADSRGN</sequence>
<organism evidence="1 2">
    <name type="scientific">Bradyrhizobium japonicum</name>
    <dbReference type="NCBI Taxonomy" id="375"/>
    <lineage>
        <taxon>Bacteria</taxon>
        <taxon>Pseudomonadati</taxon>
        <taxon>Pseudomonadota</taxon>
        <taxon>Alphaproteobacteria</taxon>
        <taxon>Hyphomicrobiales</taxon>
        <taxon>Nitrobacteraceae</taxon>
        <taxon>Bradyrhizobium</taxon>
    </lineage>
</organism>
<name>A0A1Y2JR08_BRAJP</name>
<comment type="caution">
    <text evidence="1">The sequence shown here is derived from an EMBL/GenBank/DDBJ whole genome shotgun (WGS) entry which is preliminary data.</text>
</comment>
<accession>A0A1Y2JR08</accession>
<dbReference type="AlphaFoldDB" id="A0A1Y2JR08"/>
<protein>
    <submittedName>
        <fullName evidence="1">Uncharacterized protein</fullName>
    </submittedName>
</protein>
<dbReference type="EMBL" id="NAFL01000239">
    <property type="protein sequence ID" value="OSJ33729.1"/>
    <property type="molecule type" value="Genomic_DNA"/>
</dbReference>
<reference evidence="1 2" key="1">
    <citation type="submission" date="2017-03" db="EMBL/GenBank/DDBJ databases">
        <title>Whole genome sequences of fourteen strains of Bradyrhizobium canariense and one strain of Bradyrhizobium japonicum isolated from Lupinus (Papilionoideae: Genisteae) species in Algeria.</title>
        <authorList>
            <person name="Crovadore J."/>
            <person name="Chekireb D."/>
            <person name="Brachmann A."/>
            <person name="Chablais R."/>
            <person name="Cochard B."/>
            <person name="Lefort F."/>
        </authorList>
    </citation>
    <scope>NUCLEOTIDE SEQUENCE [LARGE SCALE GENOMIC DNA]</scope>
    <source>
        <strain evidence="1 2">UBMA197</strain>
    </source>
</reference>
<gene>
    <name evidence="1" type="ORF">BSZ19_14950</name>
</gene>
<evidence type="ECO:0000313" key="1">
    <source>
        <dbReference type="EMBL" id="OSJ33729.1"/>
    </source>
</evidence>